<comment type="caution">
    <text evidence="2">The sequence shown here is derived from an EMBL/GenBank/DDBJ whole genome shotgun (WGS) entry which is preliminary data.</text>
</comment>
<sequence length="219" mass="24538">MTERSAESHGGGIQDGFQDLFSVPSRVRSGKERDPGDLVGQMELDGLAQSLWLKSLEDKAREEGYRAGYRDGFSKGQEDAAEIRTTLSEWSLLLPRLLGEELENQMDHLSDVVLTALTRLLGEALSRPEGVRSLVENLISKWAQTQEADLFFSPEMYAWLESHLPDWFEELTDRKIRPAATAELSGVEIRLSVRDHAVKFDLSSAFADIESRIKEALAS</sequence>
<evidence type="ECO:0000256" key="1">
    <source>
        <dbReference type="SAM" id="MobiDB-lite"/>
    </source>
</evidence>
<protein>
    <recommendedName>
        <fullName evidence="3">Flagellar assembly protein FliH/Type III secretion system HrpE domain-containing protein</fullName>
    </recommendedName>
</protein>
<reference evidence="2" key="1">
    <citation type="journal article" date="2020" name="mSystems">
        <title>Genome- and Community-Level Interaction Insights into Carbon Utilization and Element Cycling Functions of Hydrothermarchaeota in Hydrothermal Sediment.</title>
        <authorList>
            <person name="Zhou Z."/>
            <person name="Liu Y."/>
            <person name="Xu W."/>
            <person name="Pan J."/>
            <person name="Luo Z.H."/>
            <person name="Li M."/>
        </authorList>
    </citation>
    <scope>NUCLEOTIDE SEQUENCE [LARGE SCALE GENOMIC DNA]</scope>
    <source>
        <strain evidence="2">SpSt-902</strain>
    </source>
</reference>
<evidence type="ECO:0000313" key="2">
    <source>
        <dbReference type="EMBL" id="HFT93085.1"/>
    </source>
</evidence>
<proteinExistence type="predicted"/>
<feature type="region of interest" description="Disordered" evidence="1">
    <location>
        <begin position="1"/>
        <end position="39"/>
    </location>
</feature>
<organism evidence="2">
    <name type="scientific">Leptospirillum ferriphilum</name>
    <dbReference type="NCBI Taxonomy" id="178606"/>
    <lineage>
        <taxon>Bacteria</taxon>
        <taxon>Pseudomonadati</taxon>
        <taxon>Nitrospirota</taxon>
        <taxon>Nitrospiria</taxon>
        <taxon>Nitrospirales</taxon>
        <taxon>Nitrospiraceae</taxon>
        <taxon>Leptospirillum</taxon>
    </lineage>
</organism>
<evidence type="ECO:0008006" key="3">
    <source>
        <dbReference type="Google" id="ProtNLM"/>
    </source>
</evidence>
<accession>A0A7C3LRS7</accession>
<dbReference type="EMBL" id="DTMM01000082">
    <property type="protein sequence ID" value="HFT93085.1"/>
    <property type="molecule type" value="Genomic_DNA"/>
</dbReference>
<gene>
    <name evidence="2" type="ORF">ENX03_03905</name>
</gene>
<name>A0A7C3LRS7_9BACT</name>
<dbReference type="AlphaFoldDB" id="A0A7C3LRS7"/>